<dbReference type="Proteomes" id="UP000185860">
    <property type="component" value="Unassembled WGS sequence"/>
</dbReference>
<protein>
    <submittedName>
        <fullName evidence="1">Uncharacterized protein</fullName>
    </submittedName>
</protein>
<dbReference type="STRING" id="454136.NIES2119_25850"/>
<reference evidence="1 2" key="1">
    <citation type="submission" date="2016-11" db="EMBL/GenBank/DDBJ databases">
        <title>Draft Genome Sequences of Nine Cyanobacterial Strains from Diverse Habitats.</title>
        <authorList>
            <person name="Zhu T."/>
            <person name="Hou S."/>
            <person name="Lu X."/>
            <person name="Hess W.R."/>
        </authorList>
    </citation>
    <scope>NUCLEOTIDE SEQUENCE [LARGE SCALE GENOMIC DNA]</scope>
    <source>
        <strain evidence="1 2">IAM M-71</strain>
    </source>
</reference>
<dbReference type="EMBL" id="MRCE01000038">
    <property type="protein sequence ID" value="OKH32561.1"/>
    <property type="molecule type" value="Genomic_DNA"/>
</dbReference>
<proteinExistence type="predicted"/>
<sequence>MDKIIADHYETLKQKGKMAVYGVLKHEWEKTKNPEELPSYVTFCKRIKQRSGYEQTKKRLGSRAAYQQSGFYWELDY</sequence>
<organism evidence="1 2">
    <name type="scientific">[Phormidium ambiguum] IAM M-71</name>
    <dbReference type="NCBI Taxonomy" id="454136"/>
    <lineage>
        <taxon>Bacteria</taxon>
        <taxon>Bacillati</taxon>
        <taxon>Cyanobacteriota</taxon>
        <taxon>Cyanophyceae</taxon>
        <taxon>Oscillatoriophycideae</taxon>
        <taxon>Aerosakkonematales</taxon>
        <taxon>Aerosakkonemataceae</taxon>
        <taxon>Floridanema</taxon>
    </lineage>
</organism>
<gene>
    <name evidence="1" type="ORF">NIES2119_25850</name>
</gene>
<dbReference type="AlphaFoldDB" id="A0A1U7I7Y5"/>
<evidence type="ECO:0000313" key="1">
    <source>
        <dbReference type="EMBL" id="OKH32561.1"/>
    </source>
</evidence>
<dbReference type="RefSeq" id="WP_073596365.1">
    <property type="nucleotide sequence ID" value="NZ_MRCE01000038.1"/>
</dbReference>
<comment type="caution">
    <text evidence="1">The sequence shown here is derived from an EMBL/GenBank/DDBJ whole genome shotgun (WGS) entry which is preliminary data.</text>
</comment>
<name>A0A1U7I7Y5_9CYAN</name>
<accession>A0A1U7I7Y5</accession>
<evidence type="ECO:0000313" key="2">
    <source>
        <dbReference type="Proteomes" id="UP000185860"/>
    </source>
</evidence>